<dbReference type="Pfam" id="PF00300">
    <property type="entry name" value="His_Phos_1"/>
    <property type="match status" value="1"/>
</dbReference>
<accession>A0ABY3MZX7</accession>
<dbReference type="InterPro" id="IPR029033">
    <property type="entry name" value="His_PPase_superfam"/>
</dbReference>
<reference evidence="1 2" key="1">
    <citation type="submission" date="2019-08" db="EMBL/GenBank/DDBJ databases">
        <title>Microbe sample from Colwellia echini.</title>
        <authorList>
            <person name="Christiansen L."/>
            <person name="Pathiraja D."/>
            <person name="Schultz-Johansen M."/>
            <person name="Choi I.-G."/>
            <person name="Stougaard P."/>
        </authorList>
    </citation>
    <scope>NUCLEOTIDE SEQUENCE [LARGE SCALE GENOMIC DNA]</scope>
    <source>
        <strain evidence="1 2">A3</strain>
    </source>
</reference>
<dbReference type="EMBL" id="PJAI02000003">
    <property type="protein sequence ID" value="TYK66567.1"/>
    <property type="molecule type" value="Genomic_DNA"/>
</dbReference>
<evidence type="ECO:0000313" key="2">
    <source>
        <dbReference type="Proteomes" id="UP000815846"/>
    </source>
</evidence>
<gene>
    <name evidence="1" type="ORF">CWS31_004295</name>
</gene>
<protein>
    <submittedName>
        <fullName evidence="1">Histidine phosphatase family protein</fullName>
    </submittedName>
</protein>
<keyword evidence="2" id="KW-1185">Reference proteome</keyword>
<proteinExistence type="predicted"/>
<comment type="caution">
    <text evidence="1">The sequence shown here is derived from an EMBL/GenBank/DDBJ whole genome shotgun (WGS) entry which is preliminary data.</text>
</comment>
<name>A0ABY3MZX7_9GAMM</name>
<evidence type="ECO:0000313" key="1">
    <source>
        <dbReference type="EMBL" id="TYK66567.1"/>
    </source>
</evidence>
<dbReference type="InterPro" id="IPR013078">
    <property type="entry name" value="His_Pase_superF_clade-1"/>
</dbReference>
<organism evidence="1 2">
    <name type="scientific">Colwellia echini</name>
    <dbReference type="NCBI Taxonomy" id="1982103"/>
    <lineage>
        <taxon>Bacteria</taxon>
        <taxon>Pseudomonadati</taxon>
        <taxon>Pseudomonadota</taxon>
        <taxon>Gammaproteobacteria</taxon>
        <taxon>Alteromonadales</taxon>
        <taxon>Colwelliaceae</taxon>
        <taxon>Colwellia</taxon>
    </lineage>
</organism>
<sequence>MEIVLIRHGKPESAINPVLNAADYTQWIKRYNASMVAENSRPKSINAQYKSFYCVASDLNRAVHSAQIYLDKSPSITDKLYREMEIPRYKLPFKLKAWNWVYLSRILWLFGVKGPFESFKEARFRADKATDQLILLAEKHGNIVLFAHGVLNRFIRQSLAKKGWIVTAKDDGFWGVNQLKK</sequence>
<dbReference type="Gene3D" id="3.40.50.1240">
    <property type="entry name" value="Phosphoglycerate mutase-like"/>
    <property type="match status" value="1"/>
</dbReference>
<dbReference type="SUPFAM" id="SSF53254">
    <property type="entry name" value="Phosphoglycerate mutase-like"/>
    <property type="match status" value="1"/>
</dbReference>
<dbReference type="RefSeq" id="WP_101344648.1">
    <property type="nucleotide sequence ID" value="NZ_PJAI02000003.1"/>
</dbReference>
<dbReference type="Proteomes" id="UP000815846">
    <property type="component" value="Unassembled WGS sequence"/>
</dbReference>